<comment type="similarity">
    <text evidence="2">Belongs to the acyl-CoA dehydrogenase family.</text>
</comment>
<dbReference type="PANTHER" id="PTHR43884:SF12">
    <property type="entry name" value="ISOVALERYL-COA DEHYDROGENASE, MITOCHONDRIAL-RELATED"/>
    <property type="match status" value="1"/>
</dbReference>
<dbReference type="GO" id="GO:0050660">
    <property type="term" value="F:flavin adenine dinucleotide binding"/>
    <property type="evidence" value="ECO:0007669"/>
    <property type="project" value="InterPro"/>
</dbReference>
<dbReference type="InterPro" id="IPR009100">
    <property type="entry name" value="AcylCoA_DH/oxidase_NM_dom_sf"/>
</dbReference>
<feature type="domain" description="Acyl-CoA dehydrogenase/oxidase C-terminal" evidence="5">
    <location>
        <begin position="254"/>
        <end position="372"/>
    </location>
</feature>
<dbReference type="SUPFAM" id="SSF56645">
    <property type="entry name" value="Acyl-CoA dehydrogenase NM domain-like"/>
    <property type="match status" value="1"/>
</dbReference>
<dbReference type="CDD" id="cd00567">
    <property type="entry name" value="ACAD"/>
    <property type="match status" value="1"/>
</dbReference>
<dbReference type="EMBL" id="JACHND010000001">
    <property type="protein sequence ID" value="MBB4698560.1"/>
    <property type="molecule type" value="Genomic_DNA"/>
</dbReference>
<evidence type="ECO:0000313" key="8">
    <source>
        <dbReference type="Proteomes" id="UP000542210"/>
    </source>
</evidence>
<sequence>MHFELDEHSRELAGLGARLAAEFAPHAREHDRDRSIATENFAKLRDAGLYAVALPRDLGGLGARTTQWLATVEALAKGDASTALGFNMHYVATRIIATLDAVPADAKKRVADLVVRDGALICAPLSEPSASSLLPATYMPTLSARRVPGGLEISGTKMFASLWEASDYAFMFAHPEWADDPTHVVGFLMPTRQDGAIKVTDNWDTLGMRSTRSNQVQITGAFVPEDLILCEFDDFLGNWIVAQAHIAWGGYTGCYLGVAEAMAEWLQDALGTRTAKGHAQPMGYHPTISTAMGHIAAQVEAARLMMYHAAWEADENSGPSLRTCAAFLRAKLMVGTAIHTISTLGTTAGGLNSLMRERGYELMLRDAMTGPIMPPNALACAEMAGLISMGLDPGQAPALRAAS</sequence>
<organism evidence="7 8">
    <name type="scientific">Sphaerisporangium siamense</name>
    <dbReference type="NCBI Taxonomy" id="795645"/>
    <lineage>
        <taxon>Bacteria</taxon>
        <taxon>Bacillati</taxon>
        <taxon>Actinomycetota</taxon>
        <taxon>Actinomycetes</taxon>
        <taxon>Streptosporangiales</taxon>
        <taxon>Streptosporangiaceae</taxon>
        <taxon>Sphaerisporangium</taxon>
    </lineage>
</organism>
<reference evidence="7 8" key="1">
    <citation type="submission" date="2020-08" db="EMBL/GenBank/DDBJ databases">
        <title>Sequencing the genomes of 1000 actinobacteria strains.</title>
        <authorList>
            <person name="Klenk H.-P."/>
        </authorList>
    </citation>
    <scope>NUCLEOTIDE SEQUENCE [LARGE SCALE GENOMIC DNA]</scope>
    <source>
        <strain evidence="7 8">DSM 45784</strain>
    </source>
</reference>
<dbReference type="InterPro" id="IPR013786">
    <property type="entry name" value="AcylCoA_DH/ox_N"/>
</dbReference>
<keyword evidence="3" id="KW-0285">Flavoprotein</keyword>
<keyword evidence="4" id="KW-0274">FAD</keyword>
<evidence type="ECO:0000259" key="5">
    <source>
        <dbReference type="Pfam" id="PF00441"/>
    </source>
</evidence>
<comment type="cofactor">
    <cofactor evidence="1">
        <name>FAD</name>
        <dbReference type="ChEBI" id="CHEBI:57692"/>
    </cofactor>
</comment>
<dbReference type="PANTHER" id="PTHR43884">
    <property type="entry name" value="ACYL-COA DEHYDROGENASE"/>
    <property type="match status" value="1"/>
</dbReference>
<dbReference type="Gene3D" id="1.10.540.10">
    <property type="entry name" value="Acyl-CoA dehydrogenase/oxidase, N-terminal domain"/>
    <property type="match status" value="1"/>
</dbReference>
<accession>A0A7W7G7J2</accession>
<evidence type="ECO:0000256" key="2">
    <source>
        <dbReference type="ARBA" id="ARBA00009347"/>
    </source>
</evidence>
<comment type="caution">
    <text evidence="7">The sequence shown here is derived from an EMBL/GenBank/DDBJ whole genome shotgun (WGS) entry which is preliminary data.</text>
</comment>
<name>A0A7W7G7J2_9ACTN</name>
<proteinExistence type="inferred from homology"/>
<evidence type="ECO:0000313" key="7">
    <source>
        <dbReference type="EMBL" id="MBB4698560.1"/>
    </source>
</evidence>
<evidence type="ECO:0000256" key="3">
    <source>
        <dbReference type="ARBA" id="ARBA00022630"/>
    </source>
</evidence>
<keyword evidence="8" id="KW-1185">Reference proteome</keyword>
<dbReference type="PIRSF" id="PIRSF016578">
    <property type="entry name" value="HsaA"/>
    <property type="match status" value="1"/>
</dbReference>
<dbReference type="InterPro" id="IPR037069">
    <property type="entry name" value="AcylCoA_DH/ox_N_sf"/>
</dbReference>
<dbReference type="SUPFAM" id="SSF47203">
    <property type="entry name" value="Acyl-CoA dehydrogenase C-terminal domain-like"/>
    <property type="match status" value="1"/>
</dbReference>
<dbReference type="AlphaFoldDB" id="A0A7W7G7J2"/>
<dbReference type="RefSeq" id="WP_184875496.1">
    <property type="nucleotide sequence ID" value="NZ_BOOV01000014.1"/>
</dbReference>
<dbReference type="InterPro" id="IPR036250">
    <property type="entry name" value="AcylCo_DH-like_C"/>
</dbReference>
<dbReference type="Gene3D" id="1.20.140.10">
    <property type="entry name" value="Butyryl-CoA Dehydrogenase, subunit A, domain 3"/>
    <property type="match status" value="1"/>
</dbReference>
<dbReference type="Pfam" id="PF00441">
    <property type="entry name" value="Acyl-CoA_dh_1"/>
    <property type="match status" value="1"/>
</dbReference>
<dbReference type="InterPro" id="IPR046373">
    <property type="entry name" value="Acyl-CoA_Oxase/DH_mid-dom_sf"/>
</dbReference>
<dbReference type="Proteomes" id="UP000542210">
    <property type="component" value="Unassembled WGS sequence"/>
</dbReference>
<dbReference type="GO" id="GO:0003995">
    <property type="term" value="F:acyl-CoA dehydrogenase activity"/>
    <property type="evidence" value="ECO:0007669"/>
    <property type="project" value="TreeGrafter"/>
</dbReference>
<dbReference type="InterPro" id="IPR009075">
    <property type="entry name" value="AcylCo_DH/oxidase_C"/>
</dbReference>
<protein>
    <submittedName>
        <fullName evidence="7">Alkylation response protein AidB-like acyl-CoA dehydrogenase</fullName>
    </submittedName>
</protein>
<feature type="domain" description="Acyl-CoA dehydrogenase/oxidase N-terminal" evidence="6">
    <location>
        <begin position="19"/>
        <end position="95"/>
    </location>
</feature>
<evidence type="ECO:0000256" key="1">
    <source>
        <dbReference type="ARBA" id="ARBA00001974"/>
    </source>
</evidence>
<dbReference type="Gene3D" id="2.40.110.10">
    <property type="entry name" value="Butyryl-CoA Dehydrogenase, subunit A, domain 2"/>
    <property type="match status" value="1"/>
</dbReference>
<evidence type="ECO:0000256" key="4">
    <source>
        <dbReference type="ARBA" id="ARBA00022827"/>
    </source>
</evidence>
<dbReference type="Pfam" id="PF02771">
    <property type="entry name" value="Acyl-CoA_dh_N"/>
    <property type="match status" value="1"/>
</dbReference>
<evidence type="ECO:0000259" key="6">
    <source>
        <dbReference type="Pfam" id="PF02771"/>
    </source>
</evidence>
<gene>
    <name evidence="7" type="ORF">BJ982_000104</name>
</gene>